<sequence>SYSYMEELDNITNSINKNKIKIMFENIKLSNLKKDYDKFNNESFEDKQEVRTLFKYIKREFLRERKLIISKINSNNLNEEELILIYEYLLLITKKMLSIQEDLINE</sequence>
<feature type="non-terminal residue" evidence="1">
    <location>
        <position position="1"/>
    </location>
</feature>
<accession>A0ABR8Q8B4</accession>
<dbReference type="Proteomes" id="UP000640335">
    <property type="component" value="Unassembled WGS sequence"/>
</dbReference>
<comment type="caution">
    <text evidence="1">The sequence shown here is derived from an EMBL/GenBank/DDBJ whole genome shotgun (WGS) entry which is preliminary data.</text>
</comment>
<proteinExistence type="predicted"/>
<gene>
    <name evidence="1" type="ORF">H9660_16150</name>
</gene>
<dbReference type="EMBL" id="JACSQZ010000139">
    <property type="protein sequence ID" value="MBD7916660.1"/>
    <property type="molecule type" value="Genomic_DNA"/>
</dbReference>
<protein>
    <submittedName>
        <fullName evidence="1">Uncharacterized protein</fullName>
    </submittedName>
</protein>
<name>A0ABR8Q8B4_9CLOT</name>
<keyword evidence="2" id="KW-1185">Reference proteome</keyword>
<reference evidence="1 2" key="1">
    <citation type="submission" date="2020-08" db="EMBL/GenBank/DDBJ databases">
        <title>A Genomic Blueprint of the Chicken Gut Microbiome.</title>
        <authorList>
            <person name="Gilroy R."/>
            <person name="Ravi A."/>
            <person name="Getino M."/>
            <person name="Pursley I."/>
            <person name="Horton D.L."/>
            <person name="Alikhan N.-F."/>
            <person name="Baker D."/>
            <person name="Gharbi K."/>
            <person name="Hall N."/>
            <person name="Watson M."/>
            <person name="Adriaenssens E.M."/>
            <person name="Foster-Nyarko E."/>
            <person name="Jarju S."/>
            <person name="Secka A."/>
            <person name="Antonio M."/>
            <person name="Oren A."/>
            <person name="Chaudhuri R."/>
            <person name="La Ragione R.M."/>
            <person name="Hildebrand F."/>
            <person name="Pallen M.J."/>
        </authorList>
    </citation>
    <scope>NUCLEOTIDE SEQUENCE [LARGE SCALE GENOMIC DNA]</scope>
    <source>
        <strain evidence="1 2">Sa3CUN1</strain>
    </source>
</reference>
<evidence type="ECO:0000313" key="2">
    <source>
        <dbReference type="Proteomes" id="UP000640335"/>
    </source>
</evidence>
<organism evidence="1 2">
    <name type="scientific">Clostridium gallinarum</name>
    <dbReference type="NCBI Taxonomy" id="2762246"/>
    <lineage>
        <taxon>Bacteria</taxon>
        <taxon>Bacillati</taxon>
        <taxon>Bacillota</taxon>
        <taxon>Clostridia</taxon>
        <taxon>Eubacteriales</taxon>
        <taxon>Clostridiaceae</taxon>
        <taxon>Clostridium</taxon>
    </lineage>
</organism>
<dbReference type="RefSeq" id="WP_191751394.1">
    <property type="nucleotide sequence ID" value="NZ_JACSQZ010000139.1"/>
</dbReference>
<evidence type="ECO:0000313" key="1">
    <source>
        <dbReference type="EMBL" id="MBD7916660.1"/>
    </source>
</evidence>